<dbReference type="RefSeq" id="WP_126807858.1">
    <property type="nucleotide sequence ID" value="NZ_NGKA01000005.1"/>
</dbReference>
<dbReference type="InterPro" id="IPR029478">
    <property type="entry name" value="TM1586_NiRdase"/>
</dbReference>
<dbReference type="SUPFAM" id="SSF55469">
    <property type="entry name" value="FMN-dependent nitroreductase-like"/>
    <property type="match status" value="1"/>
</dbReference>
<gene>
    <name evidence="2" type="ORF">CBF29_04615</name>
</gene>
<dbReference type="GO" id="GO:0016491">
    <property type="term" value="F:oxidoreductase activity"/>
    <property type="evidence" value="ECO:0007669"/>
    <property type="project" value="InterPro"/>
</dbReference>
<dbReference type="Pfam" id="PF14512">
    <property type="entry name" value="TM1586_NiRdase"/>
    <property type="match status" value="1"/>
</dbReference>
<dbReference type="Gene3D" id="3.40.109.30">
    <property type="entry name" value="putative nitroreductase (tm1586), domain 2"/>
    <property type="match status" value="1"/>
</dbReference>
<dbReference type="Gene3D" id="3.40.109.10">
    <property type="entry name" value="NADH Oxidase"/>
    <property type="match status" value="1"/>
</dbReference>
<protein>
    <recommendedName>
        <fullName evidence="1">Putative nitroreductase TM1586 domain-containing protein</fullName>
    </recommendedName>
</protein>
<reference evidence="2 3" key="1">
    <citation type="submission" date="2017-05" db="EMBL/GenBank/DDBJ databases">
        <title>Vagococcus spp. assemblies.</title>
        <authorList>
            <person name="Gulvik C.A."/>
        </authorList>
    </citation>
    <scope>NUCLEOTIDE SEQUENCE [LARGE SCALE GENOMIC DNA]</scope>
    <source>
        <strain evidence="2 3">CCUG 51432</strain>
    </source>
</reference>
<feature type="domain" description="Putative nitroreductase TM1586" evidence="1">
    <location>
        <begin position="3"/>
        <end position="204"/>
    </location>
</feature>
<evidence type="ECO:0000313" key="2">
    <source>
        <dbReference type="EMBL" id="RSU13540.1"/>
    </source>
</evidence>
<comment type="caution">
    <text evidence="2">The sequence shown here is derived from an EMBL/GenBank/DDBJ whole genome shotgun (WGS) entry which is preliminary data.</text>
</comment>
<dbReference type="Proteomes" id="UP000287605">
    <property type="component" value="Unassembled WGS sequence"/>
</dbReference>
<evidence type="ECO:0000313" key="3">
    <source>
        <dbReference type="Proteomes" id="UP000287605"/>
    </source>
</evidence>
<dbReference type="InterPro" id="IPR000415">
    <property type="entry name" value="Nitroreductase-like"/>
</dbReference>
<evidence type="ECO:0000259" key="1">
    <source>
        <dbReference type="Pfam" id="PF14512"/>
    </source>
</evidence>
<dbReference type="AlphaFoldDB" id="A0A430AZN6"/>
<organism evidence="2 3">
    <name type="scientific">Vagococcus elongatus</name>
    <dbReference type="NCBI Taxonomy" id="180344"/>
    <lineage>
        <taxon>Bacteria</taxon>
        <taxon>Bacillati</taxon>
        <taxon>Bacillota</taxon>
        <taxon>Bacilli</taxon>
        <taxon>Lactobacillales</taxon>
        <taxon>Enterococcaceae</taxon>
        <taxon>Vagococcus</taxon>
    </lineage>
</organism>
<proteinExistence type="predicted"/>
<dbReference type="OrthoDB" id="9814075at2"/>
<name>A0A430AZN6_9ENTE</name>
<keyword evidence="3" id="KW-1185">Reference proteome</keyword>
<dbReference type="EMBL" id="NGKA01000005">
    <property type="protein sequence ID" value="RSU13540.1"/>
    <property type="molecule type" value="Genomic_DNA"/>
</dbReference>
<accession>A0A430AZN6</accession>
<sequence>MTLYETIFTRRQVRRFRDDLLDQQQLLDIETWILNAKQFSGQQAKVALVTDNEVSHGQGAPYYLLVYCDNHSSAYGNAGFVLQQGDLYLQSLGLGSGWFAGVKPKRHDDRFCIGLAFGKTDVPARKSEDEFKRKSIETISPMANAVAAAVRLAPSSLNSQPWRLAFGEEKVTITDVGSGIKRMFLKNKLNKIDLGIAASHAVIALTHEGNTVIEVIPRETNQQFEIDIFYR</sequence>